<dbReference type="InParanoid" id="A0A1W4XVS3"/>
<keyword evidence="4" id="KW-1185">Reference proteome</keyword>
<dbReference type="PROSITE" id="PS50297">
    <property type="entry name" value="ANK_REP_REGION"/>
    <property type="match status" value="4"/>
</dbReference>
<dbReference type="SMART" id="SM00248">
    <property type="entry name" value="ANK"/>
    <property type="match status" value="7"/>
</dbReference>
<sequence>MRTKIKMWKMPNKIDIVNQKDECFHELMEECKHLPPGAKLTLNLRIKLQKFTRECRKEIVNRVKSGCAPLFIACKKGQTEIVEYLINVCGADIEQRGLYEVPEDRSVHCVTPLWCAAVSGKLDVIKCLVNNGADVNAVSDTGSTPVRSACFMTHFAVVQYLVEKGADINKPNYNGGTCLINSVQSVTLCTFLLKNGAHVNAKDIQNKTALHYAIQEHRLETTQLLIRYGADYNAKSRYGDDALQTACLKGAINIFDYLTEEIPYSSEQLVNAHELLGSTCLDEQNDIISAIHHWRVAQYMREEIHGLLPKTPIMPPRAAFHYQTEFQSAEELDNVMTDLDSIRLQSLLIVERILGPYHKDTVFRLMFRGAAYGDVMRYQKCIDLWRRALEIRVEKDGIFYSDTCFTAQAIIRQMIDFNEKFKQNENNESSDQQRFEDVVATFRLLTEDIEEAQRLLKIRPVFKRQVENFDRILKCITHLIYLLLQTAKTEDQMIFVKQIVTNLVCINPTSAVTEDTLLHLCVSKSNTIRSSYFLEEVPMAIFPKLDVIQFLLDCGSNVNARNETGCTPLHVATMPNNNDTTLVKLLLHYGAHIDQPNSSGDSLARKIQNNRYTNDIPIFDYITLKCFCAREIAKYKINYKNQVPKTLERFIVQHEP</sequence>
<evidence type="ECO:0000256" key="1">
    <source>
        <dbReference type="ARBA" id="ARBA00022737"/>
    </source>
</evidence>
<reference evidence="5" key="1">
    <citation type="submission" date="2025-08" db="UniProtKB">
        <authorList>
            <consortium name="RefSeq"/>
        </authorList>
    </citation>
    <scope>IDENTIFICATION</scope>
    <source>
        <tissue evidence="5">Entire body</tissue>
    </source>
</reference>
<dbReference type="SUPFAM" id="SSF48403">
    <property type="entry name" value="Ankyrin repeat"/>
    <property type="match status" value="2"/>
</dbReference>
<dbReference type="Proteomes" id="UP000192223">
    <property type="component" value="Unplaced"/>
</dbReference>
<feature type="repeat" description="ANK" evidence="3">
    <location>
        <begin position="205"/>
        <end position="237"/>
    </location>
</feature>
<dbReference type="InterPro" id="IPR036770">
    <property type="entry name" value="Ankyrin_rpt-contain_sf"/>
</dbReference>
<organism evidence="4 5">
    <name type="scientific">Agrilus planipennis</name>
    <name type="common">Emerald ash borer</name>
    <name type="synonym">Agrilus marcopoli</name>
    <dbReference type="NCBI Taxonomy" id="224129"/>
    <lineage>
        <taxon>Eukaryota</taxon>
        <taxon>Metazoa</taxon>
        <taxon>Ecdysozoa</taxon>
        <taxon>Arthropoda</taxon>
        <taxon>Hexapoda</taxon>
        <taxon>Insecta</taxon>
        <taxon>Pterygota</taxon>
        <taxon>Neoptera</taxon>
        <taxon>Endopterygota</taxon>
        <taxon>Coleoptera</taxon>
        <taxon>Polyphaga</taxon>
        <taxon>Elateriformia</taxon>
        <taxon>Buprestoidea</taxon>
        <taxon>Buprestidae</taxon>
        <taxon>Agrilinae</taxon>
        <taxon>Agrilus</taxon>
    </lineage>
</organism>
<accession>A0A1W4XVS3</accession>
<dbReference type="PANTHER" id="PTHR24171">
    <property type="entry name" value="ANKYRIN REPEAT DOMAIN-CONTAINING PROTEIN 39-RELATED"/>
    <property type="match status" value="1"/>
</dbReference>
<dbReference type="GeneID" id="108745245"/>
<dbReference type="InterPro" id="IPR002110">
    <property type="entry name" value="Ankyrin_rpt"/>
</dbReference>
<dbReference type="AlphaFoldDB" id="A0A1W4XVS3"/>
<proteinExistence type="predicted"/>
<keyword evidence="1" id="KW-0677">Repeat</keyword>
<feature type="repeat" description="ANK" evidence="3">
    <location>
        <begin position="564"/>
        <end position="598"/>
    </location>
</feature>
<dbReference type="STRING" id="224129.A0A1W4XVS3"/>
<feature type="repeat" description="ANK" evidence="3">
    <location>
        <begin position="141"/>
        <end position="173"/>
    </location>
</feature>
<dbReference type="Gene3D" id="1.25.40.20">
    <property type="entry name" value="Ankyrin repeat-containing domain"/>
    <property type="match status" value="3"/>
</dbReference>
<dbReference type="Pfam" id="PF12796">
    <property type="entry name" value="Ank_2"/>
    <property type="match status" value="2"/>
</dbReference>
<protein>
    <submittedName>
        <fullName evidence="5">Protein fem-1 homolog C</fullName>
    </submittedName>
</protein>
<gene>
    <name evidence="5" type="primary">LOC108745245</name>
</gene>
<dbReference type="PROSITE" id="PS50088">
    <property type="entry name" value="ANK_REPEAT"/>
    <property type="match status" value="4"/>
</dbReference>
<dbReference type="CTD" id="42076"/>
<dbReference type="FunFam" id="1.25.40.20:FF:000466">
    <property type="entry name" value="Mann-cup, isoform B"/>
    <property type="match status" value="1"/>
</dbReference>
<evidence type="ECO:0000256" key="3">
    <source>
        <dbReference type="PROSITE-ProRule" id="PRU00023"/>
    </source>
</evidence>
<dbReference type="KEGG" id="apln:108745245"/>
<evidence type="ECO:0000313" key="4">
    <source>
        <dbReference type="Proteomes" id="UP000192223"/>
    </source>
</evidence>
<dbReference type="RefSeq" id="XP_018336887.1">
    <property type="nucleotide sequence ID" value="XM_018481385.1"/>
</dbReference>
<dbReference type="FunCoup" id="A0A1W4XVS3">
    <property type="interactions" value="17"/>
</dbReference>
<dbReference type="OrthoDB" id="3246549at2759"/>
<evidence type="ECO:0000256" key="2">
    <source>
        <dbReference type="ARBA" id="ARBA00023043"/>
    </source>
</evidence>
<dbReference type="Pfam" id="PF13606">
    <property type="entry name" value="Ank_3"/>
    <property type="match status" value="1"/>
</dbReference>
<name>A0A1W4XVS3_AGRPL</name>
<keyword evidence="2 3" id="KW-0040">ANK repeat</keyword>
<feature type="repeat" description="ANK" evidence="3">
    <location>
        <begin position="108"/>
        <end position="140"/>
    </location>
</feature>
<dbReference type="Pfam" id="PF00023">
    <property type="entry name" value="Ank"/>
    <property type="match status" value="1"/>
</dbReference>
<evidence type="ECO:0000313" key="5">
    <source>
        <dbReference type="RefSeq" id="XP_018336887.1"/>
    </source>
</evidence>